<sequence length="295" mass="32112">MRLTNPRAADFSAASRKALEYPSGTRWSAVTSDPNDPIALALRARTLAAAFRPPVSDRLGYVEDRCRGRKVLDIGAVAHDSERMDSPSWLHGRIAAVAASCLAVDILPAGVAAMQKRGFEAVTHDLSAGPGPLRERGPFDVIVAGELIEHVTDLGMLFRTATDLLSPAGEMLITTPNPFAPKRMWAGRRGMVWENADHILLAFPAGMAELAERHDLLLAEAFTVVPARPPVTARSVAKRVLRSARGTAWRTTGFTTSGARVATRIQSGLTRPPSRRDWFRGETFIYVIRRPDALS</sequence>
<keyword evidence="2" id="KW-1185">Reference proteome</keyword>
<gene>
    <name evidence="1" type="ORF">BN11_1520007</name>
</gene>
<name>W6K1V5_9MICO</name>
<comment type="caution">
    <text evidence="1">The sequence shown here is derived from an EMBL/GenBank/DDBJ whole genome shotgun (WGS) entry which is preliminary data.</text>
</comment>
<dbReference type="SUPFAM" id="SSF53335">
    <property type="entry name" value="S-adenosyl-L-methionine-dependent methyltransferases"/>
    <property type="match status" value="1"/>
</dbReference>
<dbReference type="Pfam" id="PF13489">
    <property type="entry name" value="Methyltransf_23"/>
    <property type="match status" value="1"/>
</dbReference>
<dbReference type="AlphaFoldDB" id="W6K1V5"/>
<dbReference type="STRING" id="1193182.BN11_1520007"/>
<dbReference type="Gene3D" id="3.40.50.150">
    <property type="entry name" value="Vaccinia Virus protein VP39"/>
    <property type="match status" value="1"/>
</dbReference>
<protein>
    <submittedName>
        <fullName evidence="1">Sugar metabolism cluster protein</fullName>
    </submittedName>
</protein>
<reference evidence="1 2" key="1">
    <citation type="journal article" date="2013" name="ISME J.">
        <title>A metabolic model for members of the genus Tetrasphaera involved in enhanced biological phosphorus removal.</title>
        <authorList>
            <person name="Kristiansen R."/>
            <person name="Nguyen H.T.T."/>
            <person name="Saunders A.M."/>
            <person name="Nielsen J.L."/>
            <person name="Wimmer R."/>
            <person name="Le V.Q."/>
            <person name="McIlroy S.J."/>
            <person name="Petrovski S."/>
            <person name="Seviour R.J."/>
            <person name="Calteau A."/>
            <person name="Nielsen K.L."/>
            <person name="Nielsen P.H."/>
        </authorList>
    </citation>
    <scope>NUCLEOTIDE SEQUENCE [LARGE SCALE GENOMIC DNA]</scope>
    <source>
        <strain evidence="1 2">Ben110</strain>
    </source>
</reference>
<organism evidence="1 2">
    <name type="scientific">Nostocoides australiense Ben110</name>
    <dbReference type="NCBI Taxonomy" id="1193182"/>
    <lineage>
        <taxon>Bacteria</taxon>
        <taxon>Bacillati</taxon>
        <taxon>Actinomycetota</taxon>
        <taxon>Actinomycetes</taxon>
        <taxon>Micrococcales</taxon>
        <taxon>Intrasporangiaceae</taxon>
        <taxon>Nostocoides</taxon>
    </lineage>
</organism>
<dbReference type="EMBL" id="CAJA01000060">
    <property type="protein sequence ID" value="CCH72294.1"/>
    <property type="molecule type" value="Genomic_DNA"/>
</dbReference>
<evidence type="ECO:0000313" key="1">
    <source>
        <dbReference type="EMBL" id="CCH72294.1"/>
    </source>
</evidence>
<proteinExistence type="predicted"/>
<accession>W6K1V5</accession>
<dbReference type="OrthoDB" id="9805171at2"/>
<dbReference type="Proteomes" id="UP000035763">
    <property type="component" value="Unassembled WGS sequence"/>
</dbReference>
<dbReference type="InterPro" id="IPR029063">
    <property type="entry name" value="SAM-dependent_MTases_sf"/>
</dbReference>
<evidence type="ECO:0000313" key="2">
    <source>
        <dbReference type="Proteomes" id="UP000035763"/>
    </source>
</evidence>